<evidence type="ECO:0000313" key="3">
    <source>
        <dbReference type="Proteomes" id="UP000196027"/>
    </source>
</evidence>
<keyword evidence="3" id="KW-1185">Reference proteome</keyword>
<evidence type="ECO:0000313" key="2">
    <source>
        <dbReference type="EMBL" id="ARU57394.1"/>
    </source>
</evidence>
<proteinExistence type="predicted"/>
<dbReference type="KEGG" id="ome:OLMES_3355"/>
<dbReference type="PANTHER" id="PTHR39650">
    <property type="entry name" value="CDP-ARCHAEOL SYNTHASE"/>
    <property type="match status" value="1"/>
</dbReference>
<dbReference type="RefSeq" id="WP_087462294.1">
    <property type="nucleotide sequence ID" value="NZ_CP021425.1"/>
</dbReference>
<dbReference type="AlphaFoldDB" id="A0A1Y0IDE2"/>
<keyword evidence="1" id="KW-0812">Transmembrane</keyword>
<dbReference type="PANTHER" id="PTHR39650:SF1">
    <property type="entry name" value="CDP-ARCHAEOL SYNTHASE"/>
    <property type="match status" value="1"/>
</dbReference>
<evidence type="ECO:0000256" key="1">
    <source>
        <dbReference type="SAM" id="Phobius"/>
    </source>
</evidence>
<sequence>MADIDYHVSGILILLLLVANGAPVLARYMLRRHFTWPIDFGIALGDGQRLFGRTKTYRGVVASLLLTSLAGSLFGLGGLSALLFACLCMVGDLLTSFFKRRLGMSSSARFFLIDQLLETLLPVLVFMPVWGYSMIEAGVIILGFVLSGWIISPVLFLLGVRRHPH</sequence>
<dbReference type="Pfam" id="PF01864">
    <property type="entry name" value="CarS-like"/>
    <property type="match status" value="2"/>
</dbReference>
<feature type="transmembrane region" description="Helical" evidence="1">
    <location>
        <begin position="137"/>
        <end position="160"/>
    </location>
</feature>
<feature type="transmembrane region" description="Helical" evidence="1">
    <location>
        <begin position="81"/>
        <end position="98"/>
    </location>
</feature>
<feature type="transmembrane region" description="Helical" evidence="1">
    <location>
        <begin position="6"/>
        <end position="26"/>
    </location>
</feature>
<dbReference type="EMBL" id="CP021425">
    <property type="protein sequence ID" value="ARU57394.1"/>
    <property type="molecule type" value="Genomic_DNA"/>
</dbReference>
<reference evidence="2 3" key="1">
    <citation type="submission" date="2017-05" db="EMBL/GenBank/DDBJ databases">
        <title>Genomic insights into alkan degradation activity of Oleiphilus messinensis.</title>
        <authorList>
            <person name="Kozyavkin S.A."/>
            <person name="Slesarev A.I."/>
            <person name="Golyshin P.N."/>
            <person name="Korzhenkov A."/>
            <person name="Golyshina O.N."/>
            <person name="Toshchakov S.V."/>
        </authorList>
    </citation>
    <scope>NUCLEOTIDE SEQUENCE [LARGE SCALE GENOMIC DNA]</scope>
    <source>
        <strain evidence="2 3">ME102</strain>
    </source>
</reference>
<accession>A0A1Y0IDE2</accession>
<dbReference type="OrthoDB" id="8850121at2"/>
<feature type="transmembrane region" description="Helical" evidence="1">
    <location>
        <begin position="110"/>
        <end position="131"/>
    </location>
</feature>
<gene>
    <name evidence="2" type="ORF">OLMES_3355</name>
</gene>
<dbReference type="Proteomes" id="UP000196027">
    <property type="component" value="Chromosome"/>
</dbReference>
<keyword evidence="1" id="KW-0472">Membrane</keyword>
<organism evidence="2 3">
    <name type="scientific">Oleiphilus messinensis</name>
    <dbReference type="NCBI Taxonomy" id="141451"/>
    <lineage>
        <taxon>Bacteria</taxon>
        <taxon>Pseudomonadati</taxon>
        <taxon>Pseudomonadota</taxon>
        <taxon>Gammaproteobacteria</taxon>
        <taxon>Oceanospirillales</taxon>
        <taxon>Oleiphilaceae</taxon>
        <taxon>Oleiphilus</taxon>
    </lineage>
</organism>
<name>A0A1Y0IDE2_9GAMM</name>
<dbReference type="InterPro" id="IPR032690">
    <property type="entry name" value="CarS"/>
</dbReference>
<protein>
    <submittedName>
        <fullName evidence="2">CDP-diglyceride synthetase</fullName>
    </submittedName>
</protein>
<keyword evidence="1" id="KW-1133">Transmembrane helix</keyword>